<dbReference type="Proteomes" id="UP000242188">
    <property type="component" value="Unassembled WGS sequence"/>
</dbReference>
<name>A0A210QCV2_MIZYE</name>
<protein>
    <submittedName>
        <fullName evidence="1">Uncharacterized protein</fullName>
    </submittedName>
</protein>
<sequence>MNATIHLVLTWRNRSVNSASVAGARRLGTVESTVSRRIGLPINGFVANGYDHHSVSDLQTDKVKVTEFLSCQYDCLNVEEDMGCECNQNIKDCRYHHITDFCWPVQTTV</sequence>
<keyword evidence="2" id="KW-1185">Reference proteome</keyword>
<reference evidence="1 2" key="1">
    <citation type="journal article" date="2017" name="Nat. Ecol. Evol.">
        <title>Scallop genome provides insights into evolution of bilaterian karyotype and development.</title>
        <authorList>
            <person name="Wang S."/>
            <person name="Zhang J."/>
            <person name="Jiao W."/>
            <person name="Li J."/>
            <person name="Xun X."/>
            <person name="Sun Y."/>
            <person name="Guo X."/>
            <person name="Huan P."/>
            <person name="Dong B."/>
            <person name="Zhang L."/>
            <person name="Hu X."/>
            <person name="Sun X."/>
            <person name="Wang J."/>
            <person name="Zhao C."/>
            <person name="Wang Y."/>
            <person name="Wang D."/>
            <person name="Huang X."/>
            <person name="Wang R."/>
            <person name="Lv J."/>
            <person name="Li Y."/>
            <person name="Zhang Z."/>
            <person name="Liu B."/>
            <person name="Lu W."/>
            <person name="Hui Y."/>
            <person name="Liang J."/>
            <person name="Zhou Z."/>
            <person name="Hou R."/>
            <person name="Li X."/>
            <person name="Liu Y."/>
            <person name="Li H."/>
            <person name="Ning X."/>
            <person name="Lin Y."/>
            <person name="Zhao L."/>
            <person name="Xing Q."/>
            <person name="Dou J."/>
            <person name="Li Y."/>
            <person name="Mao J."/>
            <person name="Guo H."/>
            <person name="Dou H."/>
            <person name="Li T."/>
            <person name="Mu C."/>
            <person name="Jiang W."/>
            <person name="Fu Q."/>
            <person name="Fu X."/>
            <person name="Miao Y."/>
            <person name="Liu J."/>
            <person name="Yu Q."/>
            <person name="Li R."/>
            <person name="Liao H."/>
            <person name="Li X."/>
            <person name="Kong Y."/>
            <person name="Jiang Z."/>
            <person name="Chourrout D."/>
            <person name="Li R."/>
            <person name="Bao Z."/>
        </authorList>
    </citation>
    <scope>NUCLEOTIDE SEQUENCE [LARGE SCALE GENOMIC DNA]</scope>
    <source>
        <strain evidence="1 2">PY_sf001</strain>
    </source>
</reference>
<dbReference type="AlphaFoldDB" id="A0A210QCV2"/>
<gene>
    <name evidence="1" type="ORF">KP79_PYT04142</name>
</gene>
<proteinExistence type="predicted"/>
<accession>A0A210QCV2</accession>
<evidence type="ECO:0000313" key="2">
    <source>
        <dbReference type="Proteomes" id="UP000242188"/>
    </source>
</evidence>
<comment type="caution">
    <text evidence="1">The sequence shown here is derived from an EMBL/GenBank/DDBJ whole genome shotgun (WGS) entry which is preliminary data.</text>
</comment>
<evidence type="ECO:0000313" key="1">
    <source>
        <dbReference type="EMBL" id="OWF46545.1"/>
    </source>
</evidence>
<organism evidence="1 2">
    <name type="scientific">Mizuhopecten yessoensis</name>
    <name type="common">Japanese scallop</name>
    <name type="synonym">Patinopecten yessoensis</name>
    <dbReference type="NCBI Taxonomy" id="6573"/>
    <lineage>
        <taxon>Eukaryota</taxon>
        <taxon>Metazoa</taxon>
        <taxon>Spiralia</taxon>
        <taxon>Lophotrochozoa</taxon>
        <taxon>Mollusca</taxon>
        <taxon>Bivalvia</taxon>
        <taxon>Autobranchia</taxon>
        <taxon>Pteriomorphia</taxon>
        <taxon>Pectinida</taxon>
        <taxon>Pectinoidea</taxon>
        <taxon>Pectinidae</taxon>
        <taxon>Mizuhopecten</taxon>
    </lineage>
</organism>
<dbReference type="EMBL" id="NEDP02004158">
    <property type="protein sequence ID" value="OWF46545.1"/>
    <property type="molecule type" value="Genomic_DNA"/>
</dbReference>